<gene>
    <name evidence="2" type="ORF">EUX98_g600</name>
</gene>
<dbReference type="SUPFAM" id="SSF57850">
    <property type="entry name" value="RING/U-box"/>
    <property type="match status" value="2"/>
</dbReference>
<sequence>MENKGKQRAQDVGHRAGAGDHEASWEEEDSEVPLTFTPEEGTHRTGFYSTSSSVAATKTTPPASPPPSRSSMTATDLDRDGTADTYPDKAYDDNDDVADAHSFRSMPIQGRRSDPTPSDRDSLLRDGQRAAPSASTTPVPYYDTPGESVPASVLPTMPQPPFDSAHLNTGSALTPDHILPLLACPICDPSALLTSPVTLRCGHTICMSHLTDTPQEQGSSSFVSSFLASIASSSKRKLPLPQCPIPTCHSLAPANTNATVEQLPRHPQSDVNYLPPPSVSLPPLDNPSDEAPMPLREDVTVNKIMNLAVLSRAWFFEQPSRSAHYDDDRTDSEPEGRSGAAEEEADSDTPDPDQYPNLDRPPFASVPDRLPNGASRRRRSDSPSPSRRPHKRPRRARPQRERRDVHSRQPPLSPSARFEKELYAELTCHICFGLTWQPVTTPCQHVRC</sequence>
<dbReference type="Proteomes" id="UP000308730">
    <property type="component" value="Unassembled WGS sequence"/>
</dbReference>
<evidence type="ECO:0000313" key="3">
    <source>
        <dbReference type="Proteomes" id="UP000308730"/>
    </source>
</evidence>
<keyword evidence="3" id="KW-1185">Reference proteome</keyword>
<dbReference type="OrthoDB" id="264917at2759"/>
<accession>A0A4S4N3P8</accession>
<organism evidence="2 3">
    <name type="scientific">Antrodiella citrinella</name>
    <dbReference type="NCBI Taxonomy" id="2447956"/>
    <lineage>
        <taxon>Eukaryota</taxon>
        <taxon>Fungi</taxon>
        <taxon>Dikarya</taxon>
        <taxon>Basidiomycota</taxon>
        <taxon>Agaricomycotina</taxon>
        <taxon>Agaricomycetes</taxon>
        <taxon>Polyporales</taxon>
        <taxon>Steccherinaceae</taxon>
        <taxon>Antrodiella</taxon>
    </lineage>
</organism>
<dbReference type="Gene3D" id="3.30.40.10">
    <property type="entry name" value="Zinc/RING finger domain, C3HC4 (zinc finger)"/>
    <property type="match status" value="2"/>
</dbReference>
<reference evidence="2 3" key="1">
    <citation type="submission" date="2019-02" db="EMBL/GenBank/DDBJ databases">
        <title>Genome sequencing of the rare red list fungi Antrodiella citrinella (Flaviporus citrinellus).</title>
        <authorList>
            <person name="Buettner E."/>
            <person name="Kellner H."/>
        </authorList>
    </citation>
    <scope>NUCLEOTIDE SEQUENCE [LARGE SCALE GENOMIC DNA]</scope>
    <source>
        <strain evidence="2 3">DSM 108506</strain>
    </source>
</reference>
<evidence type="ECO:0000313" key="2">
    <source>
        <dbReference type="EMBL" id="THH33624.1"/>
    </source>
</evidence>
<comment type="caution">
    <text evidence="2">The sequence shown here is derived from an EMBL/GenBank/DDBJ whole genome shotgun (WGS) entry which is preliminary data.</text>
</comment>
<feature type="region of interest" description="Disordered" evidence="1">
    <location>
        <begin position="321"/>
        <end position="416"/>
    </location>
</feature>
<feature type="compositionally biased region" description="Low complexity" evidence="1">
    <location>
        <begin position="49"/>
        <end position="61"/>
    </location>
</feature>
<feature type="region of interest" description="Disordered" evidence="1">
    <location>
        <begin position="260"/>
        <end position="294"/>
    </location>
</feature>
<feature type="compositionally biased region" description="Basic and acidic residues" evidence="1">
    <location>
        <begin position="111"/>
        <end position="128"/>
    </location>
</feature>
<evidence type="ECO:0000256" key="1">
    <source>
        <dbReference type="SAM" id="MobiDB-lite"/>
    </source>
</evidence>
<protein>
    <submittedName>
        <fullName evidence="2">Uncharacterized protein</fullName>
    </submittedName>
</protein>
<feature type="compositionally biased region" description="Basic and acidic residues" evidence="1">
    <location>
        <begin position="398"/>
        <end position="407"/>
    </location>
</feature>
<name>A0A4S4N3P8_9APHY</name>
<feature type="compositionally biased region" description="Acidic residues" evidence="1">
    <location>
        <begin position="341"/>
        <end position="351"/>
    </location>
</feature>
<feature type="compositionally biased region" description="Basic residues" evidence="1">
    <location>
        <begin position="387"/>
        <end position="397"/>
    </location>
</feature>
<feature type="compositionally biased region" description="Basic and acidic residues" evidence="1">
    <location>
        <begin position="323"/>
        <end position="336"/>
    </location>
</feature>
<feature type="compositionally biased region" description="Basic and acidic residues" evidence="1">
    <location>
        <begin position="1"/>
        <end position="24"/>
    </location>
</feature>
<dbReference type="EMBL" id="SGPM01000004">
    <property type="protein sequence ID" value="THH33624.1"/>
    <property type="molecule type" value="Genomic_DNA"/>
</dbReference>
<feature type="compositionally biased region" description="Basic and acidic residues" evidence="1">
    <location>
        <begin position="76"/>
        <end position="102"/>
    </location>
</feature>
<proteinExistence type="predicted"/>
<feature type="region of interest" description="Disordered" evidence="1">
    <location>
        <begin position="1"/>
        <end position="168"/>
    </location>
</feature>
<dbReference type="AlphaFoldDB" id="A0A4S4N3P8"/>
<dbReference type="InterPro" id="IPR013083">
    <property type="entry name" value="Znf_RING/FYVE/PHD"/>
</dbReference>